<feature type="region of interest" description="Disordered" evidence="1">
    <location>
        <begin position="143"/>
        <end position="163"/>
    </location>
</feature>
<protein>
    <submittedName>
        <fullName evidence="2">Uncharacterized protein</fullName>
    </submittedName>
</protein>
<comment type="caution">
    <text evidence="2">The sequence shown here is derived from an EMBL/GenBank/DDBJ whole genome shotgun (WGS) entry which is preliminary data.</text>
</comment>
<proteinExistence type="predicted"/>
<feature type="region of interest" description="Disordered" evidence="1">
    <location>
        <begin position="196"/>
        <end position="215"/>
    </location>
</feature>
<feature type="compositionally biased region" description="Basic residues" evidence="1">
    <location>
        <begin position="205"/>
        <end position="215"/>
    </location>
</feature>
<reference evidence="3" key="1">
    <citation type="submission" date="2022-10" db="EMBL/GenBank/DDBJ databases">
        <title>Genome assembly of Pristionchus species.</title>
        <authorList>
            <person name="Yoshida K."/>
            <person name="Sommer R.J."/>
        </authorList>
    </citation>
    <scope>NUCLEOTIDE SEQUENCE [LARGE SCALE GENOMIC DNA]</scope>
    <source>
        <strain evidence="3">RS5460</strain>
    </source>
</reference>
<evidence type="ECO:0000256" key="1">
    <source>
        <dbReference type="SAM" id="MobiDB-lite"/>
    </source>
</evidence>
<gene>
    <name evidence="2" type="ORF">PMAYCL1PPCAC_14442</name>
</gene>
<evidence type="ECO:0000313" key="2">
    <source>
        <dbReference type="EMBL" id="GMR44247.1"/>
    </source>
</evidence>
<keyword evidence="3" id="KW-1185">Reference proteome</keyword>
<evidence type="ECO:0000313" key="3">
    <source>
        <dbReference type="Proteomes" id="UP001328107"/>
    </source>
</evidence>
<sequence length="215" mass="24286">MTSHFVGEICNGVDKGTHVVYLCKDICIGKPNLGDIVRVRPGVGEETDVIVRFRSNHDICRSYVEQAANKSRPTKTVLVVPESATPRRSTRMGASSSLLPAQTFFDLPGTSMRVSRRTQHMKGIIKKEPSESALTLPRSRSHFVSENEDASMQAPRRSVSFSKSRSIKREETDWGLNYEDSDESFSPIRNREYLNMRHGTSPTMNKRRRSLLRNG</sequence>
<dbReference type="EMBL" id="BTRK01000003">
    <property type="protein sequence ID" value="GMR44247.1"/>
    <property type="molecule type" value="Genomic_DNA"/>
</dbReference>
<accession>A0AAN4ZTN0</accession>
<dbReference type="AlphaFoldDB" id="A0AAN4ZTN0"/>
<name>A0AAN4ZTN0_9BILA</name>
<dbReference type="Proteomes" id="UP001328107">
    <property type="component" value="Unassembled WGS sequence"/>
</dbReference>
<organism evidence="2 3">
    <name type="scientific">Pristionchus mayeri</name>
    <dbReference type="NCBI Taxonomy" id="1317129"/>
    <lineage>
        <taxon>Eukaryota</taxon>
        <taxon>Metazoa</taxon>
        <taxon>Ecdysozoa</taxon>
        <taxon>Nematoda</taxon>
        <taxon>Chromadorea</taxon>
        <taxon>Rhabditida</taxon>
        <taxon>Rhabditina</taxon>
        <taxon>Diplogasteromorpha</taxon>
        <taxon>Diplogasteroidea</taxon>
        <taxon>Neodiplogasteridae</taxon>
        <taxon>Pristionchus</taxon>
    </lineage>
</organism>